<dbReference type="AlphaFoldDB" id="A0A4R9K0X9"/>
<proteinExistence type="predicted"/>
<dbReference type="RefSeq" id="WP_135623521.1">
    <property type="nucleotide sequence ID" value="NZ_RQGD01000024.1"/>
</dbReference>
<name>A0A4R9K0X9_9LEPT</name>
<evidence type="ECO:0000313" key="1">
    <source>
        <dbReference type="EMBL" id="TGL59332.1"/>
    </source>
</evidence>
<dbReference type="EMBL" id="RQGD01000024">
    <property type="protein sequence ID" value="TGL59332.1"/>
    <property type="molecule type" value="Genomic_DNA"/>
</dbReference>
<keyword evidence="2" id="KW-1185">Reference proteome</keyword>
<protein>
    <submittedName>
        <fullName evidence="1">Uncharacterized protein</fullName>
    </submittedName>
</protein>
<dbReference type="OrthoDB" id="761153at2"/>
<reference evidence="1" key="1">
    <citation type="journal article" date="2019" name="PLoS Negl. Trop. Dis.">
        <title>Revisiting the worldwide diversity of Leptospira species in the environment.</title>
        <authorList>
            <person name="Vincent A.T."/>
            <person name="Schiettekatte O."/>
            <person name="Bourhy P."/>
            <person name="Veyrier F.J."/>
            <person name="Picardeau M."/>
        </authorList>
    </citation>
    <scope>NUCLEOTIDE SEQUENCE [LARGE SCALE GENOMIC DNA]</scope>
    <source>
        <strain evidence="1">201702476</strain>
    </source>
</reference>
<gene>
    <name evidence="1" type="ORF">EHQ58_08785</name>
</gene>
<dbReference type="Proteomes" id="UP000297693">
    <property type="component" value="Unassembled WGS sequence"/>
</dbReference>
<comment type="caution">
    <text evidence="1">The sequence shown here is derived from an EMBL/GenBank/DDBJ whole genome shotgun (WGS) entry which is preliminary data.</text>
</comment>
<evidence type="ECO:0000313" key="2">
    <source>
        <dbReference type="Proteomes" id="UP000297693"/>
    </source>
</evidence>
<organism evidence="1 2">
    <name type="scientific">Leptospira ognonensis</name>
    <dbReference type="NCBI Taxonomy" id="2484945"/>
    <lineage>
        <taxon>Bacteria</taxon>
        <taxon>Pseudomonadati</taxon>
        <taxon>Spirochaetota</taxon>
        <taxon>Spirochaetia</taxon>
        <taxon>Leptospirales</taxon>
        <taxon>Leptospiraceae</taxon>
        <taxon>Leptospira</taxon>
    </lineage>
</organism>
<accession>A0A4R9K0X9</accession>
<sequence length="334" mass="39029">MNKTIEKFEAHLSKLELILAKAKLENDAAKFIYARDARTPLFMLEGLCRLYGNFHDKNKFEKLKDLFKLLEDALGAIDYYDVYAKSYKENSNVPISIQNFMEEHRDQMFAKLNEVLLRDGWLDENDSRLKKIRKKLDEMDWLPEKKEVEKIKKLYLEEIDSVKKFISKNAKPFTEMELQVHEVRRDLRWLSIYPHALIGQIQFGKKIGSEIPTATFVTPEILSSKYNLFPEAGKFSWFLLLEKNYFYALSWLIAELGKLKDEGLEYYALVEAFQKTENVSPEDASAKAISILRWNGFKIPSLLQTASEMTQKFVSKELLDGLVFGISRIKKHKD</sequence>